<organism evidence="1 2">
    <name type="scientific">Taphrina deformans (strain PYCC 5710 / ATCC 11124 / CBS 356.35 / IMI 108563 / JCM 9778 / NBRC 8474)</name>
    <name type="common">Peach leaf curl fungus</name>
    <name type="synonym">Lalaria deformans</name>
    <dbReference type="NCBI Taxonomy" id="1097556"/>
    <lineage>
        <taxon>Eukaryota</taxon>
        <taxon>Fungi</taxon>
        <taxon>Dikarya</taxon>
        <taxon>Ascomycota</taxon>
        <taxon>Taphrinomycotina</taxon>
        <taxon>Taphrinomycetes</taxon>
        <taxon>Taphrinales</taxon>
        <taxon>Taphrinaceae</taxon>
        <taxon>Taphrina</taxon>
    </lineage>
</organism>
<proteinExistence type="predicted"/>
<dbReference type="Proteomes" id="UP000013776">
    <property type="component" value="Unassembled WGS sequence"/>
</dbReference>
<dbReference type="EMBL" id="CAHR02000111">
    <property type="protein sequence ID" value="CCG82933.1"/>
    <property type="molecule type" value="Genomic_DNA"/>
</dbReference>
<evidence type="ECO:0000313" key="1">
    <source>
        <dbReference type="EMBL" id="CCG82933.1"/>
    </source>
</evidence>
<comment type="caution">
    <text evidence="1">The sequence shown here is derived from an EMBL/GenBank/DDBJ whole genome shotgun (WGS) entry which is preliminary data.</text>
</comment>
<reference evidence="1 2" key="1">
    <citation type="journal article" date="2013" name="MBio">
        <title>Genome sequencing of the plant pathogen Taphrina deformans, the causal agent of peach leaf curl.</title>
        <authorList>
            <person name="Cisse O.H."/>
            <person name="Almeida J.M.G.C.F."/>
            <person name="Fonseca A."/>
            <person name="Kumar A.A."/>
            <person name="Salojaervi J."/>
            <person name="Overmyer K."/>
            <person name="Hauser P.M."/>
            <person name="Pagni M."/>
        </authorList>
    </citation>
    <scope>NUCLEOTIDE SEQUENCE [LARGE SCALE GENOMIC DNA]</scope>
    <source>
        <strain evidence="2">PYCC 5710 / ATCC 11124 / CBS 356.35 / IMI 108563 / JCM 9778 / NBRC 8474</strain>
    </source>
</reference>
<dbReference type="VEuPathDB" id="FungiDB:TAPDE_002688"/>
<name>R4XAT6_TAPDE</name>
<accession>R4XAT6</accession>
<sequence length="166" mass="18687">MGEIILPYKMAVIRQAEPDKSFGLQTVGVLYSPPGDSHTKPLTAVSTLVSFKTKHDRHYNLTFIDGPSVSAKGSGFFRVTPSYDYDPDKVTWNKNLVLREQEFGAIEIHPKNANETNKIPFTGFENEIHFVLTPDLYEPHGDFQDIVWTPTKHPASGLVLDTAWRV</sequence>
<keyword evidence="2" id="KW-1185">Reference proteome</keyword>
<protein>
    <submittedName>
        <fullName evidence="1">Uncharacterized protein</fullName>
    </submittedName>
</protein>
<gene>
    <name evidence="1" type="ORF">TAPDE_002688</name>
</gene>
<evidence type="ECO:0000313" key="2">
    <source>
        <dbReference type="Proteomes" id="UP000013776"/>
    </source>
</evidence>
<dbReference type="AlphaFoldDB" id="R4XAT6"/>